<keyword evidence="1" id="KW-0969">Cilium</keyword>
<keyword evidence="1" id="KW-0966">Cell projection</keyword>
<name>A0A6L6IZT7_9RHOB</name>
<organism evidence="1 2">
    <name type="scientific">Paracoccus shanxieyensis</name>
    <dbReference type="NCBI Taxonomy" id="2675752"/>
    <lineage>
        <taxon>Bacteria</taxon>
        <taxon>Pseudomonadati</taxon>
        <taxon>Pseudomonadota</taxon>
        <taxon>Alphaproteobacteria</taxon>
        <taxon>Rhodobacterales</taxon>
        <taxon>Paracoccaceae</taxon>
        <taxon>Paracoccus</taxon>
    </lineage>
</organism>
<dbReference type="EMBL" id="WMII01000017">
    <property type="protein sequence ID" value="MTH65793.1"/>
    <property type="molecule type" value="Genomic_DNA"/>
</dbReference>
<proteinExistence type="predicted"/>
<gene>
    <name evidence="1" type="ORF">GL284_16095</name>
</gene>
<evidence type="ECO:0000313" key="1">
    <source>
        <dbReference type="EMBL" id="MTH65793.1"/>
    </source>
</evidence>
<comment type="caution">
    <text evidence="1">The sequence shown here is derived from an EMBL/GenBank/DDBJ whole genome shotgun (WGS) entry which is preliminary data.</text>
</comment>
<reference evidence="1 2" key="1">
    <citation type="submission" date="2019-11" db="EMBL/GenBank/DDBJ databases">
        <authorList>
            <person name="Dong K."/>
        </authorList>
    </citation>
    <scope>NUCLEOTIDE SEQUENCE [LARGE SCALE GENOMIC DNA]</scope>
    <source>
        <strain evidence="1 2">DK608</strain>
    </source>
</reference>
<keyword evidence="2" id="KW-1185">Reference proteome</keyword>
<evidence type="ECO:0000313" key="2">
    <source>
        <dbReference type="Proteomes" id="UP000478740"/>
    </source>
</evidence>
<dbReference type="Proteomes" id="UP000478740">
    <property type="component" value="Unassembled WGS sequence"/>
</dbReference>
<protein>
    <submittedName>
        <fullName evidence="1">Flagellar hook protein</fullName>
    </submittedName>
</protein>
<sequence>MTNLNSVSDLARSYQLRVSQTSLKSKLEELSRESTTGIKADIPQALDGDLDRINQIEARLVQLGTHSRNLAEAQSVLHGMQNSIGQIQSRAAATGTLLMSEALISSDTALMLQIDKAPDEMRAVLSALNVSVGSRFVFSGTRFDQPAISGYDDLMAQVTLAVGGSTDPATILAAIDGYFDAAPGGGGFIDNGYQGSQTGSNFALVDTDRKLGTDINAGSDQLRDALKGFAIISYASQNKGLGATTLRELTRAAGMTLVNSENQLTLAASAIGVQQESAGKLSTTNEAESSALKIARNALIAADPYESAAALKEVEANIETIYTLTARLSKLSLMDYL</sequence>
<dbReference type="AlphaFoldDB" id="A0A6L6IZT7"/>
<accession>A0A6L6IZT7</accession>
<keyword evidence="1" id="KW-0282">Flagellum</keyword>